<sequence>MSFIATHTEAVREGLTDEGDDGGGLAQLVGGGAGVVAELTLLNTQDSQGCVGVLVSRGKLGHSEKVDWSQHFLPVDGATGGKNGVVLPPPGNVRDGHAAGVARELNTVPFTRHHGAEDGNTKIDLGVCVVGGYKRKKRDILSLIA</sequence>
<dbReference type="Proteomes" id="UP000324222">
    <property type="component" value="Unassembled WGS sequence"/>
</dbReference>
<gene>
    <name evidence="1" type="ORF">E2C01_026528</name>
</gene>
<organism evidence="1 2">
    <name type="scientific">Portunus trituberculatus</name>
    <name type="common">Swimming crab</name>
    <name type="synonym">Neptunus trituberculatus</name>
    <dbReference type="NCBI Taxonomy" id="210409"/>
    <lineage>
        <taxon>Eukaryota</taxon>
        <taxon>Metazoa</taxon>
        <taxon>Ecdysozoa</taxon>
        <taxon>Arthropoda</taxon>
        <taxon>Crustacea</taxon>
        <taxon>Multicrustacea</taxon>
        <taxon>Malacostraca</taxon>
        <taxon>Eumalacostraca</taxon>
        <taxon>Eucarida</taxon>
        <taxon>Decapoda</taxon>
        <taxon>Pleocyemata</taxon>
        <taxon>Brachyura</taxon>
        <taxon>Eubrachyura</taxon>
        <taxon>Portunoidea</taxon>
        <taxon>Portunidae</taxon>
        <taxon>Portuninae</taxon>
        <taxon>Portunus</taxon>
    </lineage>
</organism>
<dbReference type="EMBL" id="VSRR010002779">
    <property type="protein sequence ID" value="MPC33186.1"/>
    <property type="molecule type" value="Genomic_DNA"/>
</dbReference>
<protein>
    <submittedName>
        <fullName evidence="1">Uncharacterized protein</fullName>
    </submittedName>
</protein>
<proteinExistence type="predicted"/>
<accession>A0A5B7EJ09</accession>
<dbReference type="AlphaFoldDB" id="A0A5B7EJ09"/>
<name>A0A5B7EJ09_PORTR</name>
<comment type="caution">
    <text evidence="1">The sequence shown here is derived from an EMBL/GenBank/DDBJ whole genome shotgun (WGS) entry which is preliminary data.</text>
</comment>
<keyword evidence="2" id="KW-1185">Reference proteome</keyword>
<reference evidence="1 2" key="1">
    <citation type="submission" date="2019-05" db="EMBL/GenBank/DDBJ databases">
        <title>Another draft genome of Portunus trituberculatus and its Hox gene families provides insights of decapod evolution.</title>
        <authorList>
            <person name="Jeong J.-H."/>
            <person name="Song I."/>
            <person name="Kim S."/>
            <person name="Choi T."/>
            <person name="Kim D."/>
            <person name="Ryu S."/>
            <person name="Kim W."/>
        </authorList>
    </citation>
    <scope>NUCLEOTIDE SEQUENCE [LARGE SCALE GENOMIC DNA]</scope>
    <source>
        <tissue evidence="1">Muscle</tissue>
    </source>
</reference>
<evidence type="ECO:0000313" key="1">
    <source>
        <dbReference type="EMBL" id="MPC33186.1"/>
    </source>
</evidence>
<evidence type="ECO:0000313" key="2">
    <source>
        <dbReference type="Proteomes" id="UP000324222"/>
    </source>
</evidence>